<evidence type="ECO:0000256" key="8">
    <source>
        <dbReference type="ARBA" id="ARBA00034923"/>
    </source>
</evidence>
<proteinExistence type="predicted"/>
<comment type="caution">
    <text evidence="12">The sequence shown here is derived from an EMBL/GenBank/DDBJ whole genome shotgun (WGS) entry which is preliminary data.</text>
</comment>
<dbReference type="Pfam" id="PF13361">
    <property type="entry name" value="UvrD_C"/>
    <property type="match status" value="1"/>
</dbReference>
<dbReference type="InterPro" id="IPR027417">
    <property type="entry name" value="P-loop_NTPase"/>
</dbReference>
<sequence length="668" mass="73020">MALPQDVSFKKRYPTLEQNAVLNATARAVLVSALAGTGKTTTLAIQAADLLRAHPRSRILMLAYSEAGLGAIVRRLEQFLPAVPREVQVMTVEQLCAGVLQSQGDAVDRVTEPLQRQQLIRQAHAALLQERGAHGADAAESLAGELDVEAFTAFEALAKQRLLLRDIADSGLGPQAYCEEHALDYGLYLLLLKYERLRRGLQDEPVFYAPGDCTYEVALQLGALDLGAVFAPLQGRFDAVLFDELQDLDEAALQVLRALVAGGNGRFVGAGDFNQHILPGAFSVFGDGLARIRQALPADAQVLTLRTTYRFGNAICQALNPLFDVAFAAHYPNKPAGFEPRRYVDDADCARQLLEIHAAVLRQPARPAGPAGTPAPAPCLNVVLRSPEDSVLLEWVFAHEGVHYACLGLKRFYQRREIALVLALMAALPGCGATVRLTQGILSSAIEGLLRYARRTSQPDPDVLANGRFDLQALDKESPMERDTRAVAAELIGKPALLRQFLLRASFDPNAPVASAAIEQWLELPPAACADAGLLCTHPLLLRFFAQAPLNPDERRHILDSLQALARICAGLAVDEFLGRLALMVNASIAQHRQQEQPSLQLLTVERSKGHEYDHVAVPLVERGRFPRSAAAQEAYRERNRLYVAMTRARHRLWLLEGEKRPVSPGPV</sequence>
<dbReference type="GO" id="GO:0016787">
    <property type="term" value="F:hydrolase activity"/>
    <property type="evidence" value="ECO:0007669"/>
    <property type="project" value="UniProtKB-KW"/>
</dbReference>
<dbReference type="RefSeq" id="WP_309826257.1">
    <property type="nucleotide sequence ID" value="NZ_JAVIZX010000001.1"/>
</dbReference>
<keyword evidence="4 10" id="KW-0067">ATP-binding</keyword>
<dbReference type="Gene3D" id="3.40.50.300">
    <property type="entry name" value="P-loop containing nucleotide triphosphate hydrolases"/>
    <property type="match status" value="2"/>
</dbReference>
<feature type="binding site" evidence="10">
    <location>
        <begin position="33"/>
        <end position="40"/>
    </location>
    <ligand>
        <name>ATP</name>
        <dbReference type="ChEBI" id="CHEBI:30616"/>
    </ligand>
</feature>
<evidence type="ECO:0000256" key="6">
    <source>
        <dbReference type="ARBA" id="ARBA00034617"/>
    </source>
</evidence>
<protein>
    <recommendedName>
        <fullName evidence="7">DNA 3'-5' helicase</fullName>
        <ecNumber evidence="7">5.6.2.4</ecNumber>
    </recommendedName>
    <alternativeName>
        <fullName evidence="8">DNA 3'-5' helicase II</fullName>
    </alternativeName>
</protein>
<comment type="catalytic activity">
    <reaction evidence="6">
        <text>Couples ATP hydrolysis with the unwinding of duplex DNA by translocating in the 3'-5' direction.</text>
        <dbReference type="EC" id="5.6.2.4"/>
    </reaction>
</comment>
<evidence type="ECO:0000256" key="7">
    <source>
        <dbReference type="ARBA" id="ARBA00034808"/>
    </source>
</evidence>
<keyword evidence="3 10" id="KW-0347">Helicase</keyword>
<accession>A0ABU1I775</accession>
<evidence type="ECO:0000259" key="11">
    <source>
        <dbReference type="PROSITE" id="PS51198"/>
    </source>
</evidence>
<evidence type="ECO:0000256" key="3">
    <source>
        <dbReference type="ARBA" id="ARBA00022806"/>
    </source>
</evidence>
<feature type="domain" description="UvrD-like helicase ATP-binding" evidence="11">
    <location>
        <begin position="12"/>
        <end position="312"/>
    </location>
</feature>
<dbReference type="PANTHER" id="PTHR11070:SF2">
    <property type="entry name" value="ATP-DEPENDENT DNA HELICASE SRS2"/>
    <property type="match status" value="1"/>
</dbReference>
<dbReference type="InterPro" id="IPR000212">
    <property type="entry name" value="DNA_helicase_UvrD/REP"/>
</dbReference>
<dbReference type="Proteomes" id="UP001267710">
    <property type="component" value="Unassembled WGS sequence"/>
</dbReference>
<dbReference type="Pfam" id="PF00580">
    <property type="entry name" value="UvrD-helicase"/>
    <property type="match status" value="1"/>
</dbReference>
<evidence type="ECO:0000313" key="12">
    <source>
        <dbReference type="EMBL" id="MDR6213071.1"/>
    </source>
</evidence>
<evidence type="ECO:0000256" key="5">
    <source>
        <dbReference type="ARBA" id="ARBA00023235"/>
    </source>
</evidence>
<keyword evidence="1 10" id="KW-0547">Nucleotide-binding</keyword>
<evidence type="ECO:0000313" key="13">
    <source>
        <dbReference type="Proteomes" id="UP001267710"/>
    </source>
</evidence>
<evidence type="ECO:0000256" key="10">
    <source>
        <dbReference type="PROSITE-ProRule" id="PRU00560"/>
    </source>
</evidence>
<reference evidence="12 13" key="1">
    <citation type="submission" date="2023-08" db="EMBL/GenBank/DDBJ databases">
        <title>Functional and genomic diversity of the sorghum phyllosphere microbiome.</title>
        <authorList>
            <person name="Shade A."/>
        </authorList>
    </citation>
    <scope>NUCLEOTIDE SEQUENCE [LARGE SCALE GENOMIC DNA]</scope>
    <source>
        <strain evidence="12 13">SORGH_AS_0335</strain>
    </source>
</reference>
<keyword evidence="2 10" id="KW-0378">Hydrolase</keyword>
<keyword evidence="5" id="KW-0413">Isomerase</keyword>
<dbReference type="PANTHER" id="PTHR11070">
    <property type="entry name" value="UVRD / RECB / PCRA DNA HELICASE FAMILY MEMBER"/>
    <property type="match status" value="1"/>
</dbReference>
<dbReference type="InterPro" id="IPR014017">
    <property type="entry name" value="DNA_helicase_UvrD-like_C"/>
</dbReference>
<dbReference type="GO" id="GO:0003678">
    <property type="term" value="F:DNA helicase activity"/>
    <property type="evidence" value="ECO:0007669"/>
    <property type="project" value="UniProtKB-EC"/>
</dbReference>
<evidence type="ECO:0000256" key="9">
    <source>
        <dbReference type="ARBA" id="ARBA00048988"/>
    </source>
</evidence>
<dbReference type="InterPro" id="IPR014016">
    <property type="entry name" value="UvrD-like_ATP-bd"/>
</dbReference>
<organism evidence="12 13">
    <name type="scientific">Paracidovorax wautersii</name>
    <dbReference type="NCBI Taxonomy" id="1177982"/>
    <lineage>
        <taxon>Bacteria</taxon>
        <taxon>Pseudomonadati</taxon>
        <taxon>Pseudomonadota</taxon>
        <taxon>Betaproteobacteria</taxon>
        <taxon>Burkholderiales</taxon>
        <taxon>Comamonadaceae</taxon>
        <taxon>Paracidovorax</taxon>
    </lineage>
</organism>
<evidence type="ECO:0000256" key="1">
    <source>
        <dbReference type="ARBA" id="ARBA00022741"/>
    </source>
</evidence>
<evidence type="ECO:0000256" key="2">
    <source>
        <dbReference type="ARBA" id="ARBA00022801"/>
    </source>
</evidence>
<evidence type="ECO:0000256" key="4">
    <source>
        <dbReference type="ARBA" id="ARBA00022840"/>
    </source>
</evidence>
<gene>
    <name evidence="12" type="ORF">QE399_000760</name>
</gene>
<dbReference type="SUPFAM" id="SSF52540">
    <property type="entry name" value="P-loop containing nucleoside triphosphate hydrolases"/>
    <property type="match status" value="1"/>
</dbReference>
<comment type="catalytic activity">
    <reaction evidence="9">
        <text>ATP + H2O = ADP + phosphate + H(+)</text>
        <dbReference type="Rhea" id="RHEA:13065"/>
        <dbReference type="ChEBI" id="CHEBI:15377"/>
        <dbReference type="ChEBI" id="CHEBI:15378"/>
        <dbReference type="ChEBI" id="CHEBI:30616"/>
        <dbReference type="ChEBI" id="CHEBI:43474"/>
        <dbReference type="ChEBI" id="CHEBI:456216"/>
        <dbReference type="EC" id="5.6.2.4"/>
    </reaction>
</comment>
<dbReference type="EMBL" id="JAVIZX010000001">
    <property type="protein sequence ID" value="MDR6213071.1"/>
    <property type="molecule type" value="Genomic_DNA"/>
</dbReference>
<dbReference type="PROSITE" id="PS51198">
    <property type="entry name" value="UVRD_HELICASE_ATP_BIND"/>
    <property type="match status" value="1"/>
</dbReference>
<name>A0ABU1I775_9BURK</name>
<keyword evidence="13" id="KW-1185">Reference proteome</keyword>
<dbReference type="EC" id="5.6.2.4" evidence="7"/>